<keyword evidence="3" id="KW-1185">Reference proteome</keyword>
<keyword evidence="1" id="KW-1133">Transmembrane helix</keyword>
<evidence type="ECO:0000313" key="2">
    <source>
        <dbReference type="EMBL" id="KNC82229.1"/>
    </source>
</evidence>
<proteinExistence type="predicted"/>
<feature type="transmembrane region" description="Helical" evidence="1">
    <location>
        <begin position="41"/>
        <end position="66"/>
    </location>
</feature>
<name>A0A0L0G049_9EUKA</name>
<reference evidence="2 3" key="1">
    <citation type="submission" date="2011-02" db="EMBL/GenBank/DDBJ databases">
        <title>The Genome Sequence of Sphaeroforma arctica JP610.</title>
        <authorList>
            <consortium name="The Broad Institute Genome Sequencing Platform"/>
            <person name="Russ C."/>
            <person name="Cuomo C."/>
            <person name="Young S.K."/>
            <person name="Zeng Q."/>
            <person name="Gargeya S."/>
            <person name="Alvarado L."/>
            <person name="Berlin A."/>
            <person name="Chapman S.B."/>
            <person name="Chen Z."/>
            <person name="Freedman E."/>
            <person name="Gellesch M."/>
            <person name="Goldberg J."/>
            <person name="Griggs A."/>
            <person name="Gujja S."/>
            <person name="Heilman E."/>
            <person name="Heiman D."/>
            <person name="Howarth C."/>
            <person name="Mehta T."/>
            <person name="Neiman D."/>
            <person name="Pearson M."/>
            <person name="Roberts A."/>
            <person name="Saif S."/>
            <person name="Shea T."/>
            <person name="Shenoy N."/>
            <person name="Sisk P."/>
            <person name="Stolte C."/>
            <person name="Sykes S."/>
            <person name="White J."/>
            <person name="Yandava C."/>
            <person name="Burger G."/>
            <person name="Gray M.W."/>
            <person name="Holland P.W.H."/>
            <person name="King N."/>
            <person name="Lang F.B.F."/>
            <person name="Roger A.J."/>
            <person name="Ruiz-Trillo I."/>
            <person name="Haas B."/>
            <person name="Nusbaum C."/>
            <person name="Birren B."/>
        </authorList>
    </citation>
    <scope>NUCLEOTIDE SEQUENCE [LARGE SCALE GENOMIC DNA]</scope>
    <source>
        <strain evidence="2 3">JP610</strain>
    </source>
</reference>
<dbReference type="RefSeq" id="XP_014156131.1">
    <property type="nucleotide sequence ID" value="XM_014300656.1"/>
</dbReference>
<keyword evidence="1" id="KW-0812">Transmembrane</keyword>
<sequence>MHTNDSELRVELVQNASVPKTEAYDATDVEKESSSSGARNAILISCTLLILLICCCVTCSLIGYHVMKRRIQKRRKEERLLENKVLTEDLSSLSIGSTIAGVTPRRPRAKCTLGVQRPGSVIESNLQANNRHSMIVSPRFRRCSSIIITEKV</sequence>
<dbReference type="EMBL" id="KQ241948">
    <property type="protein sequence ID" value="KNC82229.1"/>
    <property type="molecule type" value="Genomic_DNA"/>
</dbReference>
<protein>
    <submittedName>
        <fullName evidence="2">Uncharacterized protein</fullName>
    </submittedName>
</protein>
<keyword evidence="1" id="KW-0472">Membrane</keyword>
<evidence type="ECO:0000256" key="1">
    <source>
        <dbReference type="SAM" id="Phobius"/>
    </source>
</evidence>
<organism evidence="2 3">
    <name type="scientific">Sphaeroforma arctica JP610</name>
    <dbReference type="NCBI Taxonomy" id="667725"/>
    <lineage>
        <taxon>Eukaryota</taxon>
        <taxon>Ichthyosporea</taxon>
        <taxon>Ichthyophonida</taxon>
        <taxon>Sphaeroforma</taxon>
    </lineage>
</organism>
<accession>A0A0L0G049</accession>
<evidence type="ECO:0000313" key="3">
    <source>
        <dbReference type="Proteomes" id="UP000054560"/>
    </source>
</evidence>
<dbReference type="AlphaFoldDB" id="A0A0L0G049"/>
<gene>
    <name evidence="2" type="ORF">SARC_05494</name>
</gene>
<dbReference type="Proteomes" id="UP000054560">
    <property type="component" value="Unassembled WGS sequence"/>
</dbReference>
<dbReference type="GeneID" id="25905998"/>